<name>A0A0G4NAD0_VERLO</name>
<evidence type="ECO:0000256" key="2">
    <source>
        <dbReference type="SAM" id="Phobius"/>
    </source>
</evidence>
<feature type="compositionally biased region" description="Low complexity" evidence="1">
    <location>
        <begin position="328"/>
        <end position="342"/>
    </location>
</feature>
<keyword evidence="2" id="KW-1133">Transmembrane helix</keyword>
<accession>A0A0G4NAD0</accession>
<gene>
    <name evidence="3" type="ORF">BN1708_005804</name>
    <name evidence="4" type="ORF">BN1723_005586</name>
</gene>
<proteinExistence type="predicted"/>
<evidence type="ECO:0000313" key="4">
    <source>
        <dbReference type="EMBL" id="CRK43265.1"/>
    </source>
</evidence>
<dbReference type="Proteomes" id="UP000045706">
    <property type="component" value="Unassembled WGS sequence"/>
</dbReference>
<sequence>MTMDFEDTLLHIDHSKHTESIGTPFELILQYQFPLSIICLAITMPSSGVNLLTLINVGPLTTTFTAPESCATSDFGLRGAAPSGLPAWPWAVVGECRNETGPSDNECLPLGEKRDELWTSLSDAAGPTPTAEARLPIFYNSPGYHCPSGWETAGVAAALNGSASVTGAFAPAFTEFGEPEGAMPPGNFLANQITSALEPRETAIICCPSGHAMNLQMDTCHTNFPVSELAGSTGCVTSSTPLASGSASVTEIYLTTTTTMTWDYQGTTTTQTYYFPIPDPDQTYGEPSTAAYTFGPEGPDEEYYPDGPWVGVKGTPAVILFNKGAAETNSAAPSSSTTGGSTDPVEESGASAVRSAGNWGPAGGVMAVWTVAALAGVGLVAAL</sequence>
<dbReference type="EMBL" id="CVQH01022194">
    <property type="protein sequence ID" value="CRK32544.1"/>
    <property type="molecule type" value="Genomic_DNA"/>
</dbReference>
<dbReference type="EMBL" id="CVQI01033162">
    <property type="protein sequence ID" value="CRK43265.1"/>
    <property type="molecule type" value="Genomic_DNA"/>
</dbReference>
<keyword evidence="2" id="KW-0472">Membrane</keyword>
<keyword evidence="5" id="KW-1185">Reference proteome</keyword>
<protein>
    <submittedName>
        <fullName evidence="4">Uncharacterized protein</fullName>
    </submittedName>
</protein>
<evidence type="ECO:0000313" key="6">
    <source>
        <dbReference type="Proteomes" id="UP000045706"/>
    </source>
</evidence>
<feature type="region of interest" description="Disordered" evidence="1">
    <location>
        <begin position="328"/>
        <end position="354"/>
    </location>
</feature>
<organism evidence="4 6">
    <name type="scientific">Verticillium longisporum</name>
    <name type="common">Verticillium dahliae var. longisporum</name>
    <dbReference type="NCBI Taxonomy" id="100787"/>
    <lineage>
        <taxon>Eukaryota</taxon>
        <taxon>Fungi</taxon>
        <taxon>Dikarya</taxon>
        <taxon>Ascomycota</taxon>
        <taxon>Pezizomycotina</taxon>
        <taxon>Sordariomycetes</taxon>
        <taxon>Hypocreomycetidae</taxon>
        <taxon>Glomerellales</taxon>
        <taxon>Plectosphaerellaceae</taxon>
        <taxon>Verticillium</taxon>
    </lineage>
</organism>
<keyword evidence="2" id="KW-0812">Transmembrane</keyword>
<evidence type="ECO:0000313" key="3">
    <source>
        <dbReference type="EMBL" id="CRK32544.1"/>
    </source>
</evidence>
<dbReference type="AlphaFoldDB" id="A0A0G4NAD0"/>
<feature type="transmembrane region" description="Helical" evidence="2">
    <location>
        <begin position="359"/>
        <end position="382"/>
    </location>
</feature>
<evidence type="ECO:0000313" key="5">
    <source>
        <dbReference type="Proteomes" id="UP000044602"/>
    </source>
</evidence>
<reference evidence="5 6" key="1">
    <citation type="submission" date="2015-05" db="EMBL/GenBank/DDBJ databases">
        <authorList>
            <person name="Fogelqvist Johan"/>
        </authorList>
    </citation>
    <scope>NUCLEOTIDE SEQUENCE [LARGE SCALE GENOMIC DNA]</scope>
    <source>
        <strain evidence="3">VL1</strain>
        <strain evidence="4">VL2</strain>
    </source>
</reference>
<evidence type="ECO:0000256" key="1">
    <source>
        <dbReference type="SAM" id="MobiDB-lite"/>
    </source>
</evidence>
<dbReference type="Proteomes" id="UP000044602">
    <property type="component" value="Unassembled WGS sequence"/>
</dbReference>